<proteinExistence type="predicted"/>
<gene>
    <name evidence="1" type="ORF">TRIATDRAFT_90873</name>
</gene>
<sequence>MMLLLPAPPIAASQWALHAVPALLPVAKTWPSSSRTFRSPVAVSQVAALIESDRVIHLNVPQAPNTPNTSPEWLQRLQARATRLSRLAARGISIAQQLQACLWNAPNNAD</sequence>
<keyword evidence="2" id="KW-1185">Reference proteome</keyword>
<dbReference type="HOGENOM" id="CLU_2171416_0_0_1"/>
<comment type="caution">
    <text evidence="1">The sequence shown here is derived from an EMBL/GenBank/DDBJ whole genome shotgun (WGS) entry which is preliminary data.</text>
</comment>
<evidence type="ECO:0000313" key="1">
    <source>
        <dbReference type="EMBL" id="EHK47097.1"/>
    </source>
</evidence>
<organism evidence="1 2">
    <name type="scientific">Hypocrea atroviridis (strain ATCC 20476 / IMI 206040)</name>
    <name type="common">Trichoderma atroviride</name>
    <dbReference type="NCBI Taxonomy" id="452589"/>
    <lineage>
        <taxon>Eukaryota</taxon>
        <taxon>Fungi</taxon>
        <taxon>Dikarya</taxon>
        <taxon>Ascomycota</taxon>
        <taxon>Pezizomycotina</taxon>
        <taxon>Sordariomycetes</taxon>
        <taxon>Hypocreomycetidae</taxon>
        <taxon>Hypocreales</taxon>
        <taxon>Hypocreaceae</taxon>
        <taxon>Trichoderma</taxon>
    </lineage>
</organism>
<name>G9NPU4_HYPAI</name>
<protein>
    <submittedName>
        <fullName evidence="1">Uncharacterized protein</fullName>
    </submittedName>
</protein>
<reference evidence="1 2" key="1">
    <citation type="journal article" date="2011" name="Genome Biol.">
        <title>Comparative genome sequence analysis underscores mycoparasitism as the ancestral life style of Trichoderma.</title>
        <authorList>
            <person name="Kubicek C.P."/>
            <person name="Herrera-Estrella A."/>
            <person name="Seidl-Seiboth V."/>
            <person name="Martinez D.A."/>
            <person name="Druzhinina I.S."/>
            <person name="Thon M."/>
            <person name="Zeilinger S."/>
            <person name="Casas-Flores S."/>
            <person name="Horwitz B.A."/>
            <person name="Mukherjee P.K."/>
            <person name="Mukherjee M."/>
            <person name="Kredics L."/>
            <person name="Alcaraz L.D."/>
            <person name="Aerts A."/>
            <person name="Antal Z."/>
            <person name="Atanasova L."/>
            <person name="Cervantes-Badillo M.G."/>
            <person name="Challacombe J."/>
            <person name="Chertkov O."/>
            <person name="McCluskey K."/>
            <person name="Coulpier F."/>
            <person name="Deshpande N."/>
            <person name="von Doehren H."/>
            <person name="Ebbole D.J."/>
            <person name="Esquivel-Naranjo E.U."/>
            <person name="Fekete E."/>
            <person name="Flipphi M."/>
            <person name="Glaser F."/>
            <person name="Gomez-Rodriguez E.Y."/>
            <person name="Gruber S."/>
            <person name="Han C."/>
            <person name="Henrissat B."/>
            <person name="Hermosa R."/>
            <person name="Hernandez-Onate M."/>
            <person name="Karaffa L."/>
            <person name="Kosti I."/>
            <person name="Le Crom S."/>
            <person name="Lindquist E."/>
            <person name="Lucas S."/>
            <person name="Luebeck M."/>
            <person name="Luebeck P.S."/>
            <person name="Margeot A."/>
            <person name="Metz B."/>
            <person name="Misra M."/>
            <person name="Nevalainen H."/>
            <person name="Omann M."/>
            <person name="Packer N."/>
            <person name="Perrone G."/>
            <person name="Uresti-Rivera E.E."/>
            <person name="Salamov A."/>
            <person name="Schmoll M."/>
            <person name="Seiboth B."/>
            <person name="Shapiro H."/>
            <person name="Sukno S."/>
            <person name="Tamayo-Ramos J.A."/>
            <person name="Tisch D."/>
            <person name="Wiest A."/>
            <person name="Wilkinson H.H."/>
            <person name="Zhang M."/>
            <person name="Coutinho P.M."/>
            <person name="Kenerley C.M."/>
            <person name="Monte E."/>
            <person name="Baker S.E."/>
            <person name="Grigoriev I.V."/>
        </authorList>
    </citation>
    <scope>NUCLEOTIDE SEQUENCE [LARGE SCALE GENOMIC DNA]</scope>
    <source>
        <strain evidence="2">ATCC 20476 / IMI 206040</strain>
    </source>
</reference>
<dbReference type="Proteomes" id="UP000005426">
    <property type="component" value="Unassembled WGS sequence"/>
</dbReference>
<evidence type="ECO:0000313" key="2">
    <source>
        <dbReference type="Proteomes" id="UP000005426"/>
    </source>
</evidence>
<dbReference type="AlphaFoldDB" id="G9NPU4"/>
<dbReference type="EMBL" id="ABDG02000021">
    <property type="protein sequence ID" value="EHK47097.1"/>
    <property type="molecule type" value="Genomic_DNA"/>
</dbReference>
<accession>G9NPU4</accession>